<dbReference type="InterPro" id="IPR039109">
    <property type="entry name" value="Ribosomal_eL30-like"/>
</dbReference>
<reference evidence="6" key="1">
    <citation type="submission" date="2020-06" db="EMBL/GenBank/DDBJ databases">
        <title>Unique genomic features of the anaerobic methanotrophic archaea.</title>
        <authorList>
            <person name="Chadwick G.L."/>
            <person name="Skennerton C.T."/>
            <person name="Laso-Perez R."/>
            <person name="Leu A.O."/>
            <person name="Speth D.R."/>
            <person name="Yu H."/>
            <person name="Morgan-Lang C."/>
            <person name="Hatzenpichler R."/>
            <person name="Goudeau D."/>
            <person name="Malmstrom R."/>
            <person name="Brazelton W.J."/>
            <person name="Woyke T."/>
            <person name="Hallam S.J."/>
            <person name="Tyson G.W."/>
            <person name="Wegener G."/>
            <person name="Boetius A."/>
            <person name="Orphan V."/>
        </authorList>
    </citation>
    <scope>NUCLEOTIDE SEQUENCE</scope>
</reference>
<dbReference type="EMBL" id="MT631079">
    <property type="protein sequence ID" value="QNO45192.1"/>
    <property type="molecule type" value="Genomic_DNA"/>
</dbReference>
<dbReference type="NCBIfam" id="NF002172">
    <property type="entry name" value="PRK01018.1"/>
    <property type="match status" value="1"/>
</dbReference>
<sequence>MDIDLNKALRKTIRTGKVLIGSNVSIDAVKNDSSRTVVLAANCPPNIRAEIQDSGTQIIEYPGRSVDLGVACGKPFTIATLTILDPGSSDIMQVFKEETPDEIEG</sequence>
<feature type="domain" description="Ribosomal protein eL8/eL30/eS12/Gadd45" evidence="3">
    <location>
        <begin position="5"/>
        <end position="92"/>
    </location>
</feature>
<dbReference type="InterPro" id="IPR029064">
    <property type="entry name" value="Ribosomal_eL30-like_sf"/>
</dbReference>
<dbReference type="SUPFAM" id="SSF55315">
    <property type="entry name" value="L30e-like"/>
    <property type="match status" value="1"/>
</dbReference>
<organism evidence="6">
    <name type="scientific">Candidatus Methanogaster sp. ANME-2c ERB4</name>
    <dbReference type="NCBI Taxonomy" id="2759911"/>
    <lineage>
        <taxon>Archaea</taxon>
        <taxon>Methanobacteriati</taxon>
        <taxon>Methanobacteriota</taxon>
        <taxon>Stenosarchaea group</taxon>
        <taxon>Methanomicrobia</taxon>
        <taxon>Methanosarcinales</taxon>
        <taxon>ANME-2 cluster</taxon>
        <taxon>Candidatus Methanogasteraceae</taxon>
        <taxon>Candidatus Methanogaster</taxon>
    </lineage>
</organism>
<evidence type="ECO:0000313" key="6">
    <source>
        <dbReference type="EMBL" id="QNO44460.1"/>
    </source>
</evidence>
<evidence type="ECO:0000256" key="2">
    <source>
        <dbReference type="ARBA" id="ARBA00023274"/>
    </source>
</evidence>
<evidence type="ECO:0000313" key="4">
    <source>
        <dbReference type="EMBL" id="QNO43703.1"/>
    </source>
</evidence>
<dbReference type="PANTHER" id="PTHR11449">
    <property type="entry name" value="RIBOSOMAL PROTEIN L30"/>
    <property type="match status" value="1"/>
</dbReference>
<dbReference type="GO" id="GO:1990904">
    <property type="term" value="C:ribonucleoprotein complex"/>
    <property type="evidence" value="ECO:0007669"/>
    <property type="project" value="UniProtKB-KW"/>
</dbReference>
<dbReference type="GO" id="GO:0003723">
    <property type="term" value="F:RNA binding"/>
    <property type="evidence" value="ECO:0007669"/>
    <property type="project" value="InterPro"/>
</dbReference>
<evidence type="ECO:0000259" key="3">
    <source>
        <dbReference type="Pfam" id="PF01248"/>
    </source>
</evidence>
<keyword evidence="1 6" id="KW-0689">Ribosomal protein</keyword>
<gene>
    <name evidence="4" type="ORF">CIGHHIFM_00006</name>
    <name evidence="6" type="ORF">ELEJOALA_00006</name>
    <name evidence="7" type="ORF">GAFOMAFF_00021</name>
    <name evidence="8" type="ORF">KDMJNAGO_00006</name>
    <name evidence="5" type="ORF">NANOEKIO_00006</name>
</gene>
<dbReference type="InterPro" id="IPR004038">
    <property type="entry name" value="Ribosomal_eL8/eL30/eS12/Gad45"/>
</dbReference>
<proteinExistence type="predicted"/>
<evidence type="ECO:0000256" key="1">
    <source>
        <dbReference type="ARBA" id="ARBA00022980"/>
    </source>
</evidence>
<dbReference type="GO" id="GO:0005840">
    <property type="term" value="C:ribosome"/>
    <property type="evidence" value="ECO:0007669"/>
    <property type="project" value="UniProtKB-KW"/>
</dbReference>
<dbReference type="EMBL" id="MT630993">
    <property type="protein sequence ID" value="QNO44652.1"/>
    <property type="molecule type" value="Genomic_DNA"/>
</dbReference>
<name>A0A7G9Y8X6_9EURY</name>
<evidence type="ECO:0000313" key="7">
    <source>
        <dbReference type="EMBL" id="QNO44652.1"/>
    </source>
</evidence>
<protein>
    <submittedName>
        <fullName evidence="6">50S ribosomal protein L30e</fullName>
    </submittedName>
</protein>
<dbReference type="Pfam" id="PF01248">
    <property type="entry name" value="Ribosomal_L7Ae"/>
    <property type="match status" value="1"/>
</dbReference>
<dbReference type="EMBL" id="MT630876">
    <property type="protein sequence ID" value="QNO43907.1"/>
    <property type="molecule type" value="Genomic_DNA"/>
</dbReference>
<dbReference type="EMBL" id="MT630974">
    <property type="protein sequence ID" value="QNO44460.1"/>
    <property type="molecule type" value="Genomic_DNA"/>
</dbReference>
<evidence type="ECO:0000313" key="5">
    <source>
        <dbReference type="EMBL" id="QNO43907.1"/>
    </source>
</evidence>
<keyword evidence="2" id="KW-0687">Ribonucleoprotein</keyword>
<evidence type="ECO:0000313" key="8">
    <source>
        <dbReference type="EMBL" id="QNO45192.1"/>
    </source>
</evidence>
<dbReference type="Gene3D" id="3.30.1330.30">
    <property type="match status" value="1"/>
</dbReference>
<dbReference type="AlphaFoldDB" id="A0A7G9Y8X6"/>
<accession>A0A7G9Y8X6</accession>
<dbReference type="EMBL" id="MT630850">
    <property type="protein sequence ID" value="QNO43703.1"/>
    <property type="molecule type" value="Genomic_DNA"/>
</dbReference>